<evidence type="ECO:0000313" key="2">
    <source>
        <dbReference type="Proteomes" id="UP001371456"/>
    </source>
</evidence>
<evidence type="ECO:0000313" key="1">
    <source>
        <dbReference type="EMBL" id="KAK6784114.1"/>
    </source>
</evidence>
<keyword evidence="2" id="KW-1185">Reference proteome</keyword>
<dbReference type="Proteomes" id="UP001371456">
    <property type="component" value="Unassembled WGS sequence"/>
</dbReference>
<proteinExistence type="predicted"/>
<gene>
    <name evidence="1" type="ORF">RDI58_017568</name>
</gene>
<sequence length="322" mass="35922">MGVELVASFMVRDVDGGSTCARFYSGAGFCSMVCSCWKLGGWEESRMIFLRFILKFDVAVNSLFCWFLEASKDLFRLYANFFLISPERYRCEHTVCEVEKSFLHVPKYSNLCFGSALQGLLVVFWFMEDECSVRAAVTLATPPVKSAGPKPGLRRREGVQVAIVITCRNLHGGKMKCQEMCWGLVSLSVRCSCLSCNWLFVDAAGSVWLIISLSIVKFLCQNNVIVVKCDTGCKSTLISCGLLWECNRNHCVWLSPRVVLSCPLEALQYKIVYSPCSLTGACCMGDLVIGSDCRVVSFNCQVVFAGWISKSTWLLDEGNCRQ</sequence>
<organism evidence="1 2">
    <name type="scientific">Solanum bulbocastanum</name>
    <name type="common">Wild potato</name>
    <dbReference type="NCBI Taxonomy" id="147425"/>
    <lineage>
        <taxon>Eukaryota</taxon>
        <taxon>Viridiplantae</taxon>
        <taxon>Streptophyta</taxon>
        <taxon>Embryophyta</taxon>
        <taxon>Tracheophyta</taxon>
        <taxon>Spermatophyta</taxon>
        <taxon>Magnoliopsida</taxon>
        <taxon>eudicotyledons</taxon>
        <taxon>Gunneridae</taxon>
        <taxon>Pentapetalae</taxon>
        <taxon>asterids</taxon>
        <taxon>lamiids</taxon>
        <taxon>Solanales</taxon>
        <taxon>Solanaceae</taxon>
        <taxon>Solanoideae</taxon>
        <taxon>Solaneae</taxon>
        <taxon>Solanum</taxon>
    </lineage>
</organism>
<accession>A0AAN8TCK5</accession>
<reference evidence="1 2" key="1">
    <citation type="submission" date="2024-02" db="EMBL/GenBank/DDBJ databases">
        <title>de novo genome assembly of Solanum bulbocastanum strain 11H21.</title>
        <authorList>
            <person name="Hosaka A.J."/>
        </authorList>
    </citation>
    <scope>NUCLEOTIDE SEQUENCE [LARGE SCALE GENOMIC DNA]</scope>
    <source>
        <tissue evidence="1">Young leaves</tissue>
    </source>
</reference>
<protein>
    <submittedName>
        <fullName evidence="1">Uncharacterized protein</fullName>
    </submittedName>
</protein>
<comment type="caution">
    <text evidence="1">The sequence shown here is derived from an EMBL/GenBank/DDBJ whole genome shotgun (WGS) entry which is preliminary data.</text>
</comment>
<dbReference type="EMBL" id="JBANQN010000007">
    <property type="protein sequence ID" value="KAK6784114.1"/>
    <property type="molecule type" value="Genomic_DNA"/>
</dbReference>
<name>A0AAN8TCK5_SOLBU</name>
<dbReference type="AlphaFoldDB" id="A0AAN8TCK5"/>